<dbReference type="EMBL" id="JAHRIN010055001">
    <property type="protein sequence ID" value="MEQ2210882.1"/>
    <property type="molecule type" value="Genomic_DNA"/>
</dbReference>
<organism evidence="1 2">
    <name type="scientific">Xenoophorus captivus</name>
    <dbReference type="NCBI Taxonomy" id="1517983"/>
    <lineage>
        <taxon>Eukaryota</taxon>
        <taxon>Metazoa</taxon>
        <taxon>Chordata</taxon>
        <taxon>Craniata</taxon>
        <taxon>Vertebrata</taxon>
        <taxon>Euteleostomi</taxon>
        <taxon>Actinopterygii</taxon>
        <taxon>Neopterygii</taxon>
        <taxon>Teleostei</taxon>
        <taxon>Neoteleostei</taxon>
        <taxon>Acanthomorphata</taxon>
        <taxon>Ovalentaria</taxon>
        <taxon>Atherinomorphae</taxon>
        <taxon>Cyprinodontiformes</taxon>
        <taxon>Goodeidae</taxon>
        <taxon>Xenoophorus</taxon>
    </lineage>
</organism>
<comment type="caution">
    <text evidence="1">The sequence shown here is derived from an EMBL/GenBank/DDBJ whole genome shotgun (WGS) entry which is preliminary data.</text>
</comment>
<feature type="non-terminal residue" evidence="1">
    <location>
        <position position="1"/>
    </location>
</feature>
<evidence type="ECO:0000313" key="2">
    <source>
        <dbReference type="Proteomes" id="UP001434883"/>
    </source>
</evidence>
<gene>
    <name evidence="1" type="ORF">XENOCAPTIV_021086</name>
</gene>
<evidence type="ECO:0000313" key="1">
    <source>
        <dbReference type="EMBL" id="MEQ2210882.1"/>
    </source>
</evidence>
<keyword evidence="2" id="KW-1185">Reference proteome</keyword>
<name>A0ABV0RT88_9TELE</name>
<reference evidence="1 2" key="1">
    <citation type="submission" date="2021-06" db="EMBL/GenBank/DDBJ databases">
        <authorList>
            <person name="Palmer J.M."/>
        </authorList>
    </citation>
    <scope>NUCLEOTIDE SEQUENCE [LARGE SCALE GENOMIC DNA]</scope>
    <source>
        <strain evidence="1 2">XC_2019</strain>
        <tissue evidence="1">Muscle</tissue>
    </source>
</reference>
<dbReference type="Proteomes" id="UP001434883">
    <property type="component" value="Unassembled WGS sequence"/>
</dbReference>
<accession>A0ABV0RT88</accession>
<sequence>KPGFSCAAGRFFSTFSRFLPGSSSGIGSVRADSLISMCLRGRRRTGVPKLG</sequence>
<protein>
    <submittedName>
        <fullName evidence="1">Uncharacterized protein</fullName>
    </submittedName>
</protein>
<proteinExistence type="predicted"/>